<reference evidence="1 2" key="1">
    <citation type="journal article" date="2012" name="Appl. Environ. Microbiol.">
        <title>Genome Sequence of Thermotolerant Bacillus methanolicus: Features and Regulation Related to Methylotrophy and Production of L-Lysine and L-Glutamate from Methanol.</title>
        <authorList>
            <person name="Heggeset T.M."/>
            <person name="Krog A."/>
            <person name="Balzer S."/>
            <person name="Wentzel A."/>
            <person name="Ellingsen T.E."/>
            <person name="Brautaset T."/>
        </authorList>
    </citation>
    <scope>NUCLEOTIDE SEQUENCE [LARGE SCALE GENOMIC DNA]</scope>
    <source>
        <strain evidence="1 2">PB1</strain>
    </source>
</reference>
<accession>I3E5N6</accession>
<evidence type="ECO:0000313" key="1">
    <source>
        <dbReference type="EMBL" id="EIJ81807.1"/>
    </source>
</evidence>
<dbReference type="Proteomes" id="UP000010523">
    <property type="component" value="Unassembled WGS sequence"/>
</dbReference>
<dbReference type="eggNOG" id="ENOG50319WT">
    <property type="taxonomic scope" value="Bacteria"/>
</dbReference>
<organism evidence="1 2">
    <name type="scientific">Bacillus methanolicus PB1</name>
    <dbReference type="NCBI Taxonomy" id="997296"/>
    <lineage>
        <taxon>Bacteria</taxon>
        <taxon>Bacillati</taxon>
        <taxon>Bacillota</taxon>
        <taxon>Bacilli</taxon>
        <taxon>Bacillales</taxon>
        <taxon>Bacillaceae</taxon>
        <taxon>Bacillus</taxon>
    </lineage>
</organism>
<keyword evidence="2" id="KW-1185">Reference proteome</keyword>
<dbReference type="PATRIC" id="fig|997296.3.peg.595"/>
<comment type="caution">
    <text evidence="1">The sequence shown here is derived from an EMBL/GenBank/DDBJ whole genome shotgun (WGS) entry which is preliminary data.</text>
</comment>
<protein>
    <submittedName>
        <fullName evidence="1">Uncharacterized protein</fullName>
    </submittedName>
</protein>
<dbReference type="EMBL" id="AFEU01000001">
    <property type="protein sequence ID" value="EIJ81807.1"/>
    <property type="molecule type" value="Genomic_DNA"/>
</dbReference>
<proteinExistence type="predicted"/>
<dbReference type="AlphaFoldDB" id="I3E5N6"/>
<dbReference type="OrthoDB" id="2843140at2"/>
<evidence type="ECO:0000313" key="2">
    <source>
        <dbReference type="Proteomes" id="UP000010523"/>
    </source>
</evidence>
<sequence>MSSLNRMNIFNLHRFTSKRKFDSLGKIEKQYLNASYKFAYRMSFTEEGHHRRNRSGGNEKRKQVQIFCDAFNGKLGEFAVYQYFLSKGIQLNYPDVNIMGEGEWDSYDFNINGIKIGVKTTKQKGQLLLLETKDWNNKGQYIPNLKKGHGDYDYIILVRIDSNIIEDLKKQKLYYKDNIGKKKLAEIVKKSSYNFDIAGYVDKNMLINAITNKFIIKQDDYLQSESTKMDAENYYIQAGDMYHINSLMKHLLSAK</sequence>
<name>I3E5N6_BACMT</name>
<dbReference type="STRING" id="997296.PB1_02670"/>
<dbReference type="RefSeq" id="WP_003350558.1">
    <property type="nucleotide sequence ID" value="NZ_AFEU01000001.1"/>
</dbReference>
<gene>
    <name evidence="1" type="ORF">PB1_02670</name>
</gene>